<keyword evidence="4 5" id="KW-0574">Periplasm</keyword>
<feature type="binding site" evidence="6">
    <location>
        <begin position="169"/>
        <end position="172"/>
    </location>
    <ligand>
        <name>spermidine</name>
        <dbReference type="ChEBI" id="CHEBI:57834"/>
    </ligand>
</feature>
<dbReference type="GO" id="GO:0042597">
    <property type="term" value="C:periplasmic space"/>
    <property type="evidence" value="ECO:0007669"/>
    <property type="project" value="UniProtKB-SubCell"/>
</dbReference>
<comment type="subcellular location">
    <subcellularLocation>
        <location evidence="1 5">Periplasm</location>
    </subcellularLocation>
</comment>
<dbReference type="InterPro" id="IPR006059">
    <property type="entry name" value="SBP"/>
</dbReference>
<dbReference type="Gene3D" id="3.40.190.10">
    <property type="entry name" value="Periplasmic binding protein-like II"/>
    <property type="match status" value="2"/>
</dbReference>
<evidence type="ECO:0000313" key="8">
    <source>
        <dbReference type="EMBL" id="PKR55642.1"/>
    </source>
</evidence>
<evidence type="ECO:0000256" key="7">
    <source>
        <dbReference type="SAM" id="SignalP"/>
    </source>
</evidence>
<dbReference type="Proteomes" id="UP000233597">
    <property type="component" value="Unassembled WGS sequence"/>
</dbReference>
<name>A0A2N3KYK0_9PROT</name>
<dbReference type="OrthoDB" id="9769319at2"/>
<comment type="function">
    <text evidence="5">Required for the activity of the bacterial periplasmic transport system of putrescine.</text>
</comment>
<evidence type="ECO:0000256" key="1">
    <source>
        <dbReference type="ARBA" id="ARBA00004418"/>
    </source>
</evidence>
<evidence type="ECO:0000256" key="2">
    <source>
        <dbReference type="ARBA" id="ARBA00022448"/>
    </source>
</evidence>
<evidence type="ECO:0000256" key="3">
    <source>
        <dbReference type="ARBA" id="ARBA00022729"/>
    </source>
</evidence>
<evidence type="ECO:0000256" key="6">
    <source>
        <dbReference type="PIRSR" id="PIRSR019574-1"/>
    </source>
</evidence>
<dbReference type="PIRSF" id="PIRSF019574">
    <property type="entry name" value="Periplasmic_polyamine_BP"/>
    <property type="match status" value="1"/>
</dbReference>
<dbReference type="PANTHER" id="PTHR30222:SF12">
    <property type="entry name" value="NORSPERMIDINE SENSOR"/>
    <property type="match status" value="1"/>
</dbReference>
<dbReference type="EMBL" id="NWTK01000002">
    <property type="protein sequence ID" value="PKR55642.1"/>
    <property type="molecule type" value="Genomic_DNA"/>
</dbReference>
<dbReference type="GO" id="GO:0019808">
    <property type="term" value="F:polyamine binding"/>
    <property type="evidence" value="ECO:0007669"/>
    <property type="project" value="InterPro"/>
</dbReference>
<evidence type="ECO:0000256" key="5">
    <source>
        <dbReference type="PIRNR" id="PIRNR019574"/>
    </source>
</evidence>
<evidence type="ECO:0000256" key="4">
    <source>
        <dbReference type="ARBA" id="ARBA00022764"/>
    </source>
</evidence>
<dbReference type="PANTHER" id="PTHR30222">
    <property type="entry name" value="SPERMIDINE/PUTRESCINE-BINDING PERIPLASMIC PROTEIN"/>
    <property type="match status" value="1"/>
</dbReference>
<proteinExistence type="inferred from homology"/>
<gene>
    <name evidence="8" type="ORF">COO20_05070</name>
</gene>
<organism evidence="8 9">
    <name type="scientific">Thalassospira marina</name>
    <dbReference type="NCBI Taxonomy" id="2048283"/>
    <lineage>
        <taxon>Bacteria</taxon>
        <taxon>Pseudomonadati</taxon>
        <taxon>Pseudomonadota</taxon>
        <taxon>Alphaproteobacteria</taxon>
        <taxon>Rhodospirillales</taxon>
        <taxon>Thalassospiraceae</taxon>
        <taxon>Thalassospira</taxon>
    </lineage>
</organism>
<feature type="signal peptide" evidence="7">
    <location>
        <begin position="1"/>
        <end position="25"/>
    </location>
</feature>
<evidence type="ECO:0000313" key="9">
    <source>
        <dbReference type="Proteomes" id="UP000233597"/>
    </source>
</evidence>
<dbReference type="InterPro" id="IPR001188">
    <property type="entry name" value="Sperm_putr-bd"/>
</dbReference>
<dbReference type="Pfam" id="PF13416">
    <property type="entry name" value="SBP_bac_8"/>
    <property type="match status" value="1"/>
</dbReference>
<feature type="binding site" evidence="6">
    <location>
        <position position="84"/>
    </location>
    <ligand>
        <name>spermidine</name>
        <dbReference type="ChEBI" id="CHEBI:57834"/>
    </ligand>
</feature>
<comment type="caution">
    <text evidence="8">The sequence shown here is derived from an EMBL/GenBank/DDBJ whole genome shotgun (WGS) entry which is preliminary data.</text>
</comment>
<protein>
    <recommendedName>
        <fullName evidence="5">Putrescine-binding periplasmic protein</fullName>
    </recommendedName>
</protein>
<dbReference type="SUPFAM" id="SSF53850">
    <property type="entry name" value="Periplasmic binding protein-like II"/>
    <property type="match status" value="1"/>
</dbReference>
<dbReference type="GO" id="GO:0015846">
    <property type="term" value="P:polyamine transport"/>
    <property type="evidence" value="ECO:0007669"/>
    <property type="project" value="InterPro"/>
</dbReference>
<reference evidence="8 9" key="1">
    <citation type="submission" date="2017-09" db="EMBL/GenBank/DDBJ databases">
        <title>Biodiversity and function of Thalassospira species in the particle-attached aromatic-hydrocarbon-degrading consortia from the surface seawater of the South China Sea.</title>
        <authorList>
            <person name="Dong C."/>
            <person name="Liu R."/>
            <person name="Shao Z."/>
        </authorList>
    </citation>
    <scope>NUCLEOTIDE SEQUENCE [LARGE SCALE GENOMIC DNA]</scope>
    <source>
        <strain evidence="8 9">CSC1P2</strain>
    </source>
</reference>
<comment type="similarity">
    <text evidence="5">Belongs to the bacterial solute-binding protein PotD/PotF family.</text>
</comment>
<keyword evidence="2 5" id="KW-0813">Transport</keyword>
<dbReference type="PRINTS" id="PR00909">
    <property type="entry name" value="SPERMDNBNDNG"/>
</dbReference>
<dbReference type="AlphaFoldDB" id="A0A2N3KYK0"/>
<keyword evidence="3 7" id="KW-0732">Signal</keyword>
<accession>A0A2N3KYK0</accession>
<feature type="chain" id="PRO_5014665390" description="Putrescine-binding periplasmic protein" evidence="7">
    <location>
        <begin position="26"/>
        <end position="348"/>
    </location>
</feature>
<sequence length="348" mass="39052">MKMRSAIMGASLCALMGAMAAPAHAEGELYFYNWSNYFPQELFDKFEKETGIKVTLDVYDSNETMLAKLQAGASGYDIVVASDYMVDVMIKEKLATEFDAKSLENFKNVAKPHDTMKYDPDRKYSVTYLWGTTGFTYDSDVVGEKLEDSWKEFFEPREELRGKIGALNDEVEMYAAAAYYAGVDKCTEDPKEAQKILDILLKQKPYVAVYSSEGTIDRMAAKEVAMHMQWNGASHRTRESLPSAVFVYPKEGLSFWSDHFVIPSGAPHLDNAKTFINWMMQPENAAAASNYAGYMNGIKGSDAFLDDALKADPAVNMPEEYADRLVPGKNCSAKGRDLRNRVWTKLKS</sequence>